<evidence type="ECO:0000256" key="5">
    <source>
        <dbReference type="ARBA" id="ARBA00022750"/>
    </source>
</evidence>
<dbReference type="NCBIfam" id="TIGR00077">
    <property type="entry name" value="lspA"/>
    <property type="match status" value="1"/>
</dbReference>
<feature type="transmembrane region" description="Helical" evidence="9">
    <location>
        <begin position="130"/>
        <end position="153"/>
    </location>
</feature>
<gene>
    <name evidence="9 12" type="primary">lspA</name>
    <name evidence="12" type="ORF">FVW20_01845</name>
</gene>
<name>A0ABS0J042_9BACT</name>
<dbReference type="EMBL" id="VRYY01000037">
    <property type="protein sequence ID" value="MBG3875799.1"/>
    <property type="molecule type" value="Genomic_DNA"/>
</dbReference>
<keyword evidence="7 9" id="KW-1133">Transmembrane helix</keyword>
<evidence type="ECO:0000256" key="1">
    <source>
        <dbReference type="ARBA" id="ARBA00006139"/>
    </source>
</evidence>
<comment type="pathway">
    <text evidence="9">Protein modification; lipoprotein biosynthesis (signal peptide cleavage).</text>
</comment>
<dbReference type="Pfam" id="PF01252">
    <property type="entry name" value="Peptidase_A8"/>
    <property type="match status" value="1"/>
</dbReference>
<comment type="function">
    <text evidence="9 10">This protein specifically catalyzes the removal of signal peptides from prolipoproteins.</text>
</comment>
<keyword evidence="4 9" id="KW-0812">Transmembrane</keyword>
<evidence type="ECO:0000256" key="9">
    <source>
        <dbReference type="HAMAP-Rule" id="MF_00161"/>
    </source>
</evidence>
<comment type="caution">
    <text evidence="12">The sequence shown here is derived from an EMBL/GenBank/DDBJ whole genome shotgun (WGS) entry which is preliminary data.</text>
</comment>
<keyword evidence="2 9" id="KW-1003">Cell membrane</keyword>
<accession>A0ABS0J042</accession>
<dbReference type="PRINTS" id="PR00781">
    <property type="entry name" value="LIPOSIGPTASE"/>
</dbReference>
<keyword evidence="3 9" id="KW-0645">Protease</keyword>
<keyword evidence="6 9" id="KW-0378">Hydrolase</keyword>
<evidence type="ECO:0000256" key="10">
    <source>
        <dbReference type="RuleBase" id="RU000594"/>
    </source>
</evidence>
<dbReference type="GO" id="GO:0004190">
    <property type="term" value="F:aspartic-type endopeptidase activity"/>
    <property type="evidence" value="ECO:0007669"/>
    <property type="project" value="UniProtKB-EC"/>
</dbReference>
<evidence type="ECO:0000256" key="3">
    <source>
        <dbReference type="ARBA" id="ARBA00022670"/>
    </source>
</evidence>
<keyword evidence="5 9" id="KW-0064">Aspartyl protease</keyword>
<feature type="active site" evidence="9">
    <location>
        <position position="138"/>
    </location>
</feature>
<evidence type="ECO:0000256" key="11">
    <source>
        <dbReference type="RuleBase" id="RU004181"/>
    </source>
</evidence>
<evidence type="ECO:0000256" key="4">
    <source>
        <dbReference type="ARBA" id="ARBA00022692"/>
    </source>
</evidence>
<evidence type="ECO:0000256" key="6">
    <source>
        <dbReference type="ARBA" id="ARBA00022801"/>
    </source>
</evidence>
<evidence type="ECO:0000313" key="12">
    <source>
        <dbReference type="EMBL" id="MBG3875799.1"/>
    </source>
</evidence>
<dbReference type="PANTHER" id="PTHR33695:SF1">
    <property type="entry name" value="LIPOPROTEIN SIGNAL PEPTIDASE"/>
    <property type="match status" value="1"/>
</dbReference>
<feature type="transmembrane region" description="Helical" evidence="9">
    <location>
        <begin position="92"/>
        <end position="110"/>
    </location>
</feature>
<dbReference type="EC" id="3.4.23.36" evidence="9"/>
<proteinExistence type="inferred from homology"/>
<reference evidence="12 13" key="1">
    <citation type="submission" date="2019-08" db="EMBL/GenBank/DDBJ databases">
        <authorList>
            <person name="Luo N."/>
        </authorList>
    </citation>
    <scope>NUCLEOTIDE SEQUENCE [LARGE SCALE GENOMIC DNA]</scope>
    <source>
        <strain evidence="12 13">NCIMB 9442</strain>
    </source>
</reference>
<evidence type="ECO:0000313" key="13">
    <source>
        <dbReference type="Proteomes" id="UP001194469"/>
    </source>
</evidence>
<dbReference type="PANTHER" id="PTHR33695">
    <property type="entry name" value="LIPOPROTEIN SIGNAL PEPTIDASE"/>
    <property type="match status" value="1"/>
</dbReference>
<comment type="similarity">
    <text evidence="1 9 11">Belongs to the peptidase A8 family.</text>
</comment>
<keyword evidence="8 9" id="KW-0472">Membrane</keyword>
<sequence length="166" mass="18440">MRPRFVMVFSIAAVVIGLDQLTKLWAVTAIPEHHSVPVVAGLFDLVNVRNRGAAFGFLNRSDIEWQFWLFLVATVLAVWAIISLTRAAQEDRVLFTGFGCILGGALGNLVDRVRFRAVIDFLDFYVGDWHWPAFNVADIAICVGAFLAFIAMYRQPAPPNGTSKAR</sequence>
<evidence type="ECO:0000256" key="8">
    <source>
        <dbReference type="ARBA" id="ARBA00023136"/>
    </source>
</evidence>
<keyword evidence="13" id="KW-1185">Reference proteome</keyword>
<comment type="subcellular location">
    <subcellularLocation>
        <location evidence="9">Cell membrane</location>
        <topology evidence="9">Multi-pass membrane protein</topology>
    </subcellularLocation>
</comment>
<comment type="catalytic activity">
    <reaction evidence="9 10">
        <text>Release of signal peptides from bacterial membrane prolipoproteins. Hydrolyzes -Xaa-Yaa-Zaa-|-(S,diacylglyceryl)Cys-, in which Xaa is hydrophobic (preferably Leu), and Yaa (Ala or Ser) and Zaa (Gly or Ala) have small, neutral side chains.</text>
        <dbReference type="EC" id="3.4.23.36"/>
    </reaction>
</comment>
<evidence type="ECO:0000256" key="7">
    <source>
        <dbReference type="ARBA" id="ARBA00022989"/>
    </source>
</evidence>
<dbReference type="PROSITE" id="PS00855">
    <property type="entry name" value="SPASE_II"/>
    <property type="match status" value="1"/>
</dbReference>
<comment type="caution">
    <text evidence="9">Lacks conserved residue(s) required for the propagation of feature annotation.</text>
</comment>
<evidence type="ECO:0000256" key="2">
    <source>
        <dbReference type="ARBA" id="ARBA00022475"/>
    </source>
</evidence>
<dbReference type="HAMAP" id="MF_00161">
    <property type="entry name" value="LspA"/>
    <property type="match status" value="1"/>
</dbReference>
<organism evidence="12 13">
    <name type="scientific">Nitratidesulfovibrio oxamicus</name>
    <dbReference type="NCBI Taxonomy" id="32016"/>
    <lineage>
        <taxon>Bacteria</taxon>
        <taxon>Pseudomonadati</taxon>
        <taxon>Thermodesulfobacteriota</taxon>
        <taxon>Desulfovibrionia</taxon>
        <taxon>Desulfovibrionales</taxon>
        <taxon>Desulfovibrionaceae</taxon>
        <taxon>Nitratidesulfovibrio</taxon>
    </lineage>
</organism>
<protein>
    <recommendedName>
        <fullName evidence="9">Lipoprotein signal peptidase</fullName>
        <ecNumber evidence="9">3.4.23.36</ecNumber>
    </recommendedName>
    <alternativeName>
        <fullName evidence="9">Prolipoprotein signal peptidase</fullName>
    </alternativeName>
    <alternativeName>
        <fullName evidence="9">Signal peptidase II</fullName>
        <shortName evidence="9">SPase II</shortName>
    </alternativeName>
</protein>
<dbReference type="InterPro" id="IPR001872">
    <property type="entry name" value="Peptidase_A8"/>
</dbReference>
<dbReference type="Proteomes" id="UP001194469">
    <property type="component" value="Unassembled WGS sequence"/>
</dbReference>
<dbReference type="RefSeq" id="WP_196608048.1">
    <property type="nucleotide sequence ID" value="NZ_VRYY01000037.1"/>
</dbReference>
<feature type="transmembrane region" description="Helical" evidence="9">
    <location>
        <begin position="65"/>
        <end position="85"/>
    </location>
</feature>
<feature type="active site" evidence="9">
    <location>
        <position position="120"/>
    </location>
</feature>